<evidence type="ECO:0000256" key="8">
    <source>
        <dbReference type="ARBA" id="ARBA00023136"/>
    </source>
</evidence>
<comment type="subcellular location">
    <subcellularLocation>
        <location evidence="1">Cell membrane</location>
        <topology evidence="1">Multi-pass membrane protein</topology>
    </subcellularLocation>
</comment>
<feature type="transmembrane region" description="Helical" evidence="11">
    <location>
        <begin position="133"/>
        <end position="156"/>
    </location>
</feature>
<dbReference type="CDD" id="cd04590">
    <property type="entry name" value="CBS_pair_CorC_HlyC_assoc"/>
    <property type="match status" value="1"/>
</dbReference>
<feature type="transmembrane region" description="Helical" evidence="11">
    <location>
        <begin position="101"/>
        <end position="121"/>
    </location>
</feature>
<evidence type="ECO:0000256" key="11">
    <source>
        <dbReference type="SAM" id="Phobius"/>
    </source>
</evidence>
<dbReference type="Proteomes" id="UP000466785">
    <property type="component" value="Chromosome"/>
</dbReference>
<organism evidence="14 15">
    <name type="scientific">Mycolicibacterium poriferae</name>
    <dbReference type="NCBI Taxonomy" id="39694"/>
    <lineage>
        <taxon>Bacteria</taxon>
        <taxon>Bacillati</taxon>
        <taxon>Actinomycetota</taxon>
        <taxon>Actinomycetes</taxon>
        <taxon>Mycobacteriales</taxon>
        <taxon>Mycobacteriaceae</taxon>
        <taxon>Mycolicibacterium</taxon>
    </lineage>
</organism>
<feature type="domain" description="CBS" evidence="12">
    <location>
        <begin position="275"/>
        <end position="332"/>
    </location>
</feature>
<dbReference type="PROSITE" id="PS51371">
    <property type="entry name" value="CBS"/>
    <property type="match status" value="1"/>
</dbReference>
<dbReference type="InterPro" id="IPR051676">
    <property type="entry name" value="UPF0053_domain"/>
</dbReference>
<keyword evidence="6 10" id="KW-1133">Transmembrane helix</keyword>
<keyword evidence="15" id="KW-1185">Reference proteome</keyword>
<gene>
    <name evidence="14" type="ORF">MPOR_16710</name>
</gene>
<dbReference type="GO" id="GO:0050660">
    <property type="term" value="F:flavin adenine dinucleotide binding"/>
    <property type="evidence" value="ECO:0007669"/>
    <property type="project" value="InterPro"/>
</dbReference>
<feature type="transmembrane region" description="Helical" evidence="11">
    <location>
        <begin position="60"/>
        <end position="81"/>
    </location>
</feature>
<keyword evidence="5" id="KW-0677">Repeat</keyword>
<dbReference type="Pfam" id="PF01595">
    <property type="entry name" value="CNNM"/>
    <property type="match status" value="1"/>
</dbReference>
<dbReference type="RefSeq" id="WP_163673228.1">
    <property type="nucleotide sequence ID" value="NZ_AP022570.1"/>
</dbReference>
<evidence type="ECO:0000256" key="9">
    <source>
        <dbReference type="PROSITE-ProRule" id="PRU00703"/>
    </source>
</evidence>
<evidence type="ECO:0000256" key="4">
    <source>
        <dbReference type="ARBA" id="ARBA00022692"/>
    </source>
</evidence>
<dbReference type="Pfam" id="PF03471">
    <property type="entry name" value="CorC_HlyC"/>
    <property type="match status" value="1"/>
</dbReference>
<evidence type="ECO:0000256" key="7">
    <source>
        <dbReference type="ARBA" id="ARBA00023122"/>
    </source>
</evidence>
<dbReference type="SUPFAM" id="SSF54631">
    <property type="entry name" value="CBS-domain pair"/>
    <property type="match status" value="1"/>
</dbReference>
<keyword evidence="3" id="KW-1003">Cell membrane</keyword>
<evidence type="ECO:0000256" key="5">
    <source>
        <dbReference type="ARBA" id="ARBA00022737"/>
    </source>
</evidence>
<evidence type="ECO:0000313" key="14">
    <source>
        <dbReference type="EMBL" id="BBX50645.1"/>
    </source>
</evidence>
<dbReference type="AlphaFoldDB" id="A0A6N4V6X8"/>
<evidence type="ECO:0000259" key="12">
    <source>
        <dbReference type="PROSITE" id="PS51371"/>
    </source>
</evidence>
<evidence type="ECO:0000256" key="2">
    <source>
        <dbReference type="ARBA" id="ARBA00006337"/>
    </source>
</evidence>
<protein>
    <submittedName>
        <fullName evidence="14">Membrane protein</fullName>
    </submittedName>
</protein>
<dbReference type="InterPro" id="IPR036318">
    <property type="entry name" value="FAD-bd_PCMH-like_sf"/>
</dbReference>
<dbReference type="KEGG" id="mpof:MPOR_16710"/>
<evidence type="ECO:0000256" key="6">
    <source>
        <dbReference type="ARBA" id="ARBA00022989"/>
    </source>
</evidence>
<reference evidence="14 15" key="1">
    <citation type="journal article" date="2019" name="Emerg. Microbes Infect.">
        <title>Comprehensive subspecies identification of 175 nontuberculous mycobacteria species based on 7547 genomic profiles.</title>
        <authorList>
            <person name="Matsumoto Y."/>
            <person name="Kinjo T."/>
            <person name="Motooka D."/>
            <person name="Nabeya D."/>
            <person name="Jung N."/>
            <person name="Uechi K."/>
            <person name="Horii T."/>
            <person name="Iida T."/>
            <person name="Fujita J."/>
            <person name="Nakamura S."/>
        </authorList>
    </citation>
    <scope>NUCLEOTIDE SEQUENCE [LARGE SCALE GENOMIC DNA]</scope>
    <source>
        <strain evidence="14 15">JCM 12603</strain>
    </source>
</reference>
<dbReference type="InterPro" id="IPR005170">
    <property type="entry name" value="Transptr-assoc_dom"/>
</dbReference>
<accession>A0A6N4V6X8</accession>
<evidence type="ECO:0000256" key="1">
    <source>
        <dbReference type="ARBA" id="ARBA00004651"/>
    </source>
</evidence>
<evidence type="ECO:0000259" key="13">
    <source>
        <dbReference type="PROSITE" id="PS51846"/>
    </source>
</evidence>
<comment type="similarity">
    <text evidence="2">Belongs to the UPF0053 family.</text>
</comment>
<keyword evidence="4 10" id="KW-0812">Transmembrane</keyword>
<dbReference type="PROSITE" id="PS51846">
    <property type="entry name" value="CNNM"/>
    <property type="match status" value="1"/>
</dbReference>
<dbReference type="InterPro" id="IPR002550">
    <property type="entry name" value="CNNM"/>
</dbReference>
<dbReference type="Gene3D" id="3.10.580.10">
    <property type="entry name" value="CBS-domain"/>
    <property type="match status" value="1"/>
</dbReference>
<feature type="domain" description="CNNM transmembrane" evidence="13">
    <location>
        <begin position="1"/>
        <end position="204"/>
    </location>
</feature>
<evidence type="ECO:0000313" key="15">
    <source>
        <dbReference type="Proteomes" id="UP000466785"/>
    </source>
</evidence>
<dbReference type="InterPro" id="IPR046342">
    <property type="entry name" value="CBS_dom_sf"/>
</dbReference>
<dbReference type="InterPro" id="IPR000644">
    <property type="entry name" value="CBS_dom"/>
</dbReference>
<dbReference type="EMBL" id="AP022570">
    <property type="protein sequence ID" value="BBX50645.1"/>
    <property type="molecule type" value="Genomic_DNA"/>
</dbReference>
<proteinExistence type="inferred from homology"/>
<feature type="transmembrane region" description="Helical" evidence="11">
    <location>
        <begin position="6"/>
        <end position="31"/>
    </location>
</feature>
<sequence length="423" mass="45397">MDGYWFDLALVVFLVLVNGLLAGSEAAFISLREGQLRELERRGKQRDRLVVRLAREPNRFLATIQLGITLAGFLASATAAVTLAEPLTAQLQFLGGAAQPVGIAIVTVVVTASTLVVGELAPKRLAMQHSRRWAGLVASPLSALATITGPIVWLLGKATDVVVRVLGGDPHRGREELTFEELRQLITSHGGLTAEQRTIISGALEIHERPLRDVVVPRTAVFRLNADMPVAQARAELAESGHTRAPVVSAGELDDTVGVVHLRDLLGTDGTVSDVARAVLSLPDSVRVTAALNRMLAEREQFALVIGERGGVAGIVTLEDLLEEIVGEIYDEADQDVRSARVLSDGSRILPGTFPVHDLVDVGIDVTDFPSGDYTTIAGLVLSVLGRIPTEPGDHVEVANYRLDVTAVDRNAITEVRVRPRYS</sequence>
<keyword evidence="8 10" id="KW-0472">Membrane</keyword>
<dbReference type="Pfam" id="PF00571">
    <property type="entry name" value="CBS"/>
    <property type="match status" value="2"/>
</dbReference>
<keyword evidence="7 9" id="KW-0129">CBS domain</keyword>
<dbReference type="Gene3D" id="3.30.465.10">
    <property type="match status" value="1"/>
</dbReference>
<dbReference type="SUPFAM" id="SSF56176">
    <property type="entry name" value="FAD-binding/transporter-associated domain-like"/>
    <property type="match status" value="1"/>
</dbReference>
<evidence type="ECO:0000256" key="10">
    <source>
        <dbReference type="PROSITE-ProRule" id="PRU01193"/>
    </source>
</evidence>
<dbReference type="SMART" id="SM01091">
    <property type="entry name" value="CorC_HlyC"/>
    <property type="match status" value="1"/>
</dbReference>
<dbReference type="PANTHER" id="PTHR43099:SF5">
    <property type="entry name" value="HLYC_CORC FAMILY TRANSPORTER"/>
    <property type="match status" value="1"/>
</dbReference>
<dbReference type="InterPro" id="IPR044751">
    <property type="entry name" value="Ion_transp-like_CBS"/>
</dbReference>
<evidence type="ECO:0000256" key="3">
    <source>
        <dbReference type="ARBA" id="ARBA00022475"/>
    </source>
</evidence>
<name>A0A6N4V6X8_9MYCO</name>
<dbReference type="GO" id="GO:0005886">
    <property type="term" value="C:plasma membrane"/>
    <property type="evidence" value="ECO:0007669"/>
    <property type="project" value="UniProtKB-SubCell"/>
</dbReference>
<dbReference type="PANTHER" id="PTHR43099">
    <property type="entry name" value="UPF0053 PROTEIN YRKA"/>
    <property type="match status" value="1"/>
</dbReference>
<dbReference type="InterPro" id="IPR016169">
    <property type="entry name" value="FAD-bd_PCMH_sub2"/>
</dbReference>